<keyword evidence="6 7" id="KW-0472">Membrane</keyword>
<evidence type="ECO:0000256" key="3">
    <source>
        <dbReference type="ARBA" id="ARBA00022475"/>
    </source>
</evidence>
<dbReference type="EMBL" id="CP060633">
    <property type="protein sequence ID" value="QNM01493.1"/>
    <property type="molecule type" value="Genomic_DNA"/>
</dbReference>
<feature type="transmembrane region" description="Helical" evidence="7">
    <location>
        <begin position="168"/>
        <end position="188"/>
    </location>
</feature>
<evidence type="ECO:0000256" key="5">
    <source>
        <dbReference type="ARBA" id="ARBA00022989"/>
    </source>
</evidence>
<proteinExistence type="inferred from homology"/>
<evidence type="ECO:0000256" key="7">
    <source>
        <dbReference type="SAM" id="Phobius"/>
    </source>
</evidence>
<feature type="transmembrane region" description="Helical" evidence="7">
    <location>
        <begin position="76"/>
        <end position="99"/>
    </location>
</feature>
<keyword evidence="9" id="KW-1185">Reference proteome</keyword>
<accession>A0A7G9FSG1</accession>
<protein>
    <submittedName>
        <fullName evidence="8">Chromate transporter</fullName>
    </submittedName>
</protein>
<keyword evidence="4 7" id="KW-0812">Transmembrane</keyword>
<evidence type="ECO:0000313" key="8">
    <source>
        <dbReference type="EMBL" id="QNM01493.1"/>
    </source>
</evidence>
<comment type="similarity">
    <text evidence="2">Belongs to the chromate ion transporter (CHR) (TC 2.A.51) family.</text>
</comment>
<organism evidence="8 9">
    <name type="scientific">Simiaoa sunii</name>
    <dbReference type="NCBI Taxonomy" id="2763672"/>
    <lineage>
        <taxon>Bacteria</taxon>
        <taxon>Bacillati</taxon>
        <taxon>Bacillota</taxon>
        <taxon>Clostridia</taxon>
        <taxon>Lachnospirales</taxon>
        <taxon>Lachnospiraceae</taxon>
        <taxon>Simiaoa</taxon>
    </lineage>
</organism>
<dbReference type="GO" id="GO:0015109">
    <property type="term" value="F:chromate transmembrane transporter activity"/>
    <property type="evidence" value="ECO:0007669"/>
    <property type="project" value="InterPro"/>
</dbReference>
<feature type="transmembrane region" description="Helical" evidence="7">
    <location>
        <begin position="142"/>
        <end position="161"/>
    </location>
</feature>
<dbReference type="Proteomes" id="UP000515981">
    <property type="component" value="Chromosome"/>
</dbReference>
<evidence type="ECO:0000256" key="2">
    <source>
        <dbReference type="ARBA" id="ARBA00005262"/>
    </source>
</evidence>
<keyword evidence="5 7" id="KW-1133">Transmembrane helix</keyword>
<dbReference type="RefSeq" id="WP_249325428.1">
    <property type="nucleotide sequence ID" value="NZ_CP060633.1"/>
</dbReference>
<dbReference type="AlphaFoldDB" id="A0A7G9FSG1"/>
<dbReference type="InterPro" id="IPR052518">
    <property type="entry name" value="CHR_Transporter"/>
</dbReference>
<dbReference type="InterPro" id="IPR003370">
    <property type="entry name" value="Chromate_transpt"/>
</dbReference>
<dbReference type="PANTHER" id="PTHR43663:SF1">
    <property type="entry name" value="CHROMATE TRANSPORTER"/>
    <property type="match status" value="1"/>
</dbReference>
<evidence type="ECO:0000256" key="4">
    <source>
        <dbReference type="ARBA" id="ARBA00022692"/>
    </source>
</evidence>
<gene>
    <name evidence="8" type="ORF">H9Q77_10205</name>
</gene>
<dbReference type="Pfam" id="PF02417">
    <property type="entry name" value="Chromate_transp"/>
    <property type="match status" value="1"/>
</dbReference>
<dbReference type="PANTHER" id="PTHR43663">
    <property type="entry name" value="CHROMATE TRANSPORT PROTEIN-RELATED"/>
    <property type="match status" value="1"/>
</dbReference>
<dbReference type="KEGG" id="ssun:H9Q77_10205"/>
<sequence length="190" mass="20517">MIYLQLFFSFLQIGLFSFGGGYAAMPLIQGQVVTLHGWLTMSEFTDLITISQMTPGPIAVNSATFVGMKIAGIPGAVVATAGCILPSCIIVTILARLYLKYRNLDLLQGVLKSLRPAVVAMIASAGILILKDAFWGSGESILLTRTEWSMVLIFGICVLLLRKKLNPIWVMVLAGVMKVGISMTIQGICF</sequence>
<evidence type="ECO:0000256" key="1">
    <source>
        <dbReference type="ARBA" id="ARBA00004651"/>
    </source>
</evidence>
<comment type="subcellular location">
    <subcellularLocation>
        <location evidence="1">Cell membrane</location>
        <topology evidence="1">Multi-pass membrane protein</topology>
    </subcellularLocation>
</comment>
<name>A0A7G9FSG1_9FIRM</name>
<dbReference type="GO" id="GO:0005886">
    <property type="term" value="C:plasma membrane"/>
    <property type="evidence" value="ECO:0007669"/>
    <property type="project" value="UniProtKB-SubCell"/>
</dbReference>
<evidence type="ECO:0000313" key="9">
    <source>
        <dbReference type="Proteomes" id="UP000515981"/>
    </source>
</evidence>
<keyword evidence="3" id="KW-1003">Cell membrane</keyword>
<reference evidence="8 9" key="1">
    <citation type="submission" date="2020-08" db="EMBL/GenBank/DDBJ databases">
        <authorList>
            <person name="Liu C."/>
            <person name="Sun Q."/>
        </authorList>
    </citation>
    <scope>NUCLEOTIDE SEQUENCE [LARGE SCALE GENOMIC DNA]</scope>
    <source>
        <strain evidence="8 9">NSJ-8</strain>
    </source>
</reference>
<feature type="transmembrane region" description="Helical" evidence="7">
    <location>
        <begin position="111"/>
        <end position="130"/>
    </location>
</feature>
<evidence type="ECO:0000256" key="6">
    <source>
        <dbReference type="ARBA" id="ARBA00023136"/>
    </source>
</evidence>